<dbReference type="EMBL" id="CARXXK010001085">
    <property type="protein sequence ID" value="CAI6372921.1"/>
    <property type="molecule type" value="Genomic_DNA"/>
</dbReference>
<protein>
    <submittedName>
        <fullName evidence="1">Uncharacterized protein</fullName>
    </submittedName>
</protein>
<reference evidence="1 2" key="1">
    <citation type="submission" date="2023-01" db="EMBL/GenBank/DDBJ databases">
        <authorList>
            <person name="Whitehead M."/>
        </authorList>
    </citation>
    <scope>NUCLEOTIDE SEQUENCE [LARGE SCALE GENOMIC DNA]</scope>
</reference>
<accession>A0AAV0Y0A9</accession>
<evidence type="ECO:0000313" key="1">
    <source>
        <dbReference type="EMBL" id="CAI6372921.1"/>
    </source>
</evidence>
<name>A0AAV0Y0A9_9HEMI</name>
<evidence type="ECO:0000313" key="2">
    <source>
        <dbReference type="Proteomes" id="UP001160148"/>
    </source>
</evidence>
<dbReference type="Proteomes" id="UP001160148">
    <property type="component" value="Unassembled WGS sequence"/>
</dbReference>
<organism evidence="1 2">
    <name type="scientific">Macrosiphum euphorbiae</name>
    <name type="common">potato aphid</name>
    <dbReference type="NCBI Taxonomy" id="13131"/>
    <lineage>
        <taxon>Eukaryota</taxon>
        <taxon>Metazoa</taxon>
        <taxon>Ecdysozoa</taxon>
        <taxon>Arthropoda</taxon>
        <taxon>Hexapoda</taxon>
        <taxon>Insecta</taxon>
        <taxon>Pterygota</taxon>
        <taxon>Neoptera</taxon>
        <taxon>Paraneoptera</taxon>
        <taxon>Hemiptera</taxon>
        <taxon>Sternorrhyncha</taxon>
        <taxon>Aphidomorpha</taxon>
        <taxon>Aphidoidea</taxon>
        <taxon>Aphididae</taxon>
        <taxon>Macrosiphini</taxon>
        <taxon>Macrosiphum</taxon>
    </lineage>
</organism>
<dbReference type="AlphaFoldDB" id="A0AAV0Y0A9"/>
<keyword evidence="2" id="KW-1185">Reference proteome</keyword>
<sequence>MDTNTILLEALNAQCCNENISIGDLQKDVLYPVNFMKNIDTKFGFAVSCVLHDNSTGGTLNVFLPKAIMMTAEACESYNQGEGVRLSLVFRGMKNRSFVIGFERNLL</sequence>
<gene>
    <name evidence="1" type="ORF">MEUPH1_LOCUS26732</name>
</gene>
<comment type="caution">
    <text evidence="1">The sequence shown here is derived from an EMBL/GenBank/DDBJ whole genome shotgun (WGS) entry which is preliminary data.</text>
</comment>
<proteinExistence type="predicted"/>